<evidence type="ECO:0000256" key="7">
    <source>
        <dbReference type="RuleBase" id="RU361195"/>
    </source>
</evidence>
<dbReference type="Proteomes" id="UP001201812">
    <property type="component" value="Unassembled WGS sequence"/>
</dbReference>
<dbReference type="AlphaFoldDB" id="A0AAD4N3N8"/>
<evidence type="ECO:0000256" key="1">
    <source>
        <dbReference type="ARBA" id="ARBA00005545"/>
    </source>
</evidence>
<dbReference type="GO" id="GO:0045944">
    <property type="term" value="P:positive regulation of transcription by RNA polymerase II"/>
    <property type="evidence" value="ECO:0007669"/>
    <property type="project" value="TreeGrafter"/>
</dbReference>
<evidence type="ECO:0000256" key="4">
    <source>
        <dbReference type="ARBA" id="ARBA00023015"/>
    </source>
</evidence>
<accession>A0AAD4N3N8</accession>
<dbReference type="GO" id="GO:0051239">
    <property type="term" value="P:regulation of multicellular organismal process"/>
    <property type="evidence" value="ECO:0007669"/>
    <property type="project" value="UniProtKB-ARBA"/>
</dbReference>
<feature type="compositionally biased region" description="Polar residues" evidence="8">
    <location>
        <begin position="280"/>
        <end position="302"/>
    </location>
</feature>
<evidence type="ECO:0000259" key="9">
    <source>
        <dbReference type="PROSITE" id="PS51075"/>
    </source>
</evidence>
<dbReference type="InterPro" id="IPR003619">
    <property type="entry name" value="MAD_homology1_Dwarfin-type"/>
</dbReference>
<dbReference type="InterPro" id="IPR008984">
    <property type="entry name" value="SMAD_FHA_dom_sf"/>
</dbReference>
<feature type="domain" description="MH2" evidence="10">
    <location>
        <begin position="318"/>
        <end position="512"/>
    </location>
</feature>
<feature type="compositionally biased region" description="Low complexity" evidence="8">
    <location>
        <begin position="218"/>
        <end position="233"/>
    </location>
</feature>
<proteinExistence type="inferred from homology"/>
<keyword evidence="2" id="KW-0479">Metal-binding</keyword>
<dbReference type="GO" id="GO:0032924">
    <property type="term" value="P:activin receptor signaling pathway"/>
    <property type="evidence" value="ECO:0007669"/>
    <property type="project" value="TreeGrafter"/>
</dbReference>
<keyword evidence="7" id="KW-0963">Cytoplasm</keyword>
<dbReference type="GO" id="GO:0071144">
    <property type="term" value="C:heteromeric SMAD protein complex"/>
    <property type="evidence" value="ECO:0007669"/>
    <property type="project" value="TreeGrafter"/>
</dbReference>
<keyword evidence="5 7" id="KW-0804">Transcription</keyword>
<evidence type="ECO:0000256" key="3">
    <source>
        <dbReference type="ARBA" id="ARBA00022833"/>
    </source>
</evidence>
<dbReference type="InterPro" id="IPR001132">
    <property type="entry name" value="SMAD_dom_Dwarfin-type"/>
</dbReference>
<dbReference type="InterPro" id="IPR036578">
    <property type="entry name" value="SMAD_MH1_sf"/>
</dbReference>
<evidence type="ECO:0000256" key="5">
    <source>
        <dbReference type="ARBA" id="ARBA00023163"/>
    </source>
</evidence>
<dbReference type="GO" id="GO:0030154">
    <property type="term" value="P:cell differentiation"/>
    <property type="evidence" value="ECO:0007669"/>
    <property type="project" value="TreeGrafter"/>
</dbReference>
<dbReference type="PANTHER" id="PTHR13703">
    <property type="entry name" value="SMAD"/>
    <property type="match status" value="1"/>
</dbReference>
<reference evidence="11" key="1">
    <citation type="submission" date="2022-01" db="EMBL/GenBank/DDBJ databases">
        <title>Genome Sequence Resource for Two Populations of Ditylenchus destructor, the Migratory Endoparasitic Phytonematode.</title>
        <authorList>
            <person name="Zhang H."/>
            <person name="Lin R."/>
            <person name="Xie B."/>
        </authorList>
    </citation>
    <scope>NUCLEOTIDE SEQUENCE</scope>
    <source>
        <strain evidence="11">BazhouSP</strain>
    </source>
</reference>
<dbReference type="Pfam" id="PF03166">
    <property type="entry name" value="MH2"/>
    <property type="match status" value="1"/>
</dbReference>
<evidence type="ECO:0000313" key="12">
    <source>
        <dbReference type="Proteomes" id="UP001201812"/>
    </source>
</evidence>
<keyword evidence="3" id="KW-0862">Zinc</keyword>
<dbReference type="GO" id="GO:0009791">
    <property type="term" value="P:post-embryonic development"/>
    <property type="evidence" value="ECO:0007669"/>
    <property type="project" value="UniProtKB-ARBA"/>
</dbReference>
<dbReference type="Gene3D" id="2.60.200.10">
    <property type="match status" value="1"/>
</dbReference>
<feature type="compositionally biased region" description="Low complexity" evidence="8">
    <location>
        <begin position="252"/>
        <end position="265"/>
    </location>
</feature>
<dbReference type="GO" id="GO:0000981">
    <property type="term" value="F:DNA-binding transcription factor activity, RNA polymerase II-specific"/>
    <property type="evidence" value="ECO:0007669"/>
    <property type="project" value="TreeGrafter"/>
</dbReference>
<name>A0AAD4N3N8_9BILA</name>
<gene>
    <name evidence="11" type="ORF">DdX_09081</name>
</gene>
<dbReference type="GO" id="GO:0009653">
    <property type="term" value="P:anatomical structure morphogenesis"/>
    <property type="evidence" value="ECO:0007669"/>
    <property type="project" value="TreeGrafter"/>
</dbReference>
<dbReference type="PROSITE" id="PS51076">
    <property type="entry name" value="MH2"/>
    <property type="match status" value="1"/>
</dbReference>
<keyword evidence="12" id="KW-1185">Reference proteome</keyword>
<dbReference type="PROSITE" id="PS51075">
    <property type="entry name" value="MH1"/>
    <property type="match status" value="1"/>
</dbReference>
<dbReference type="InterPro" id="IPR013019">
    <property type="entry name" value="MAD_homology_MH1"/>
</dbReference>
<dbReference type="Pfam" id="PF03165">
    <property type="entry name" value="MH1"/>
    <property type="match status" value="1"/>
</dbReference>
<dbReference type="GO" id="GO:0000978">
    <property type="term" value="F:RNA polymerase II cis-regulatory region sequence-specific DNA binding"/>
    <property type="evidence" value="ECO:0007669"/>
    <property type="project" value="TreeGrafter"/>
</dbReference>
<keyword evidence="4 7" id="KW-0805">Transcription regulation</keyword>
<dbReference type="GO" id="GO:0050793">
    <property type="term" value="P:regulation of developmental process"/>
    <property type="evidence" value="ECO:0007669"/>
    <property type="project" value="UniProtKB-ARBA"/>
</dbReference>
<feature type="region of interest" description="Disordered" evidence="8">
    <location>
        <begin position="252"/>
        <end position="302"/>
    </location>
</feature>
<dbReference type="SMART" id="SM00523">
    <property type="entry name" value="DWA"/>
    <property type="match status" value="1"/>
</dbReference>
<dbReference type="InterPro" id="IPR013790">
    <property type="entry name" value="Dwarfin"/>
</dbReference>
<evidence type="ECO:0000256" key="2">
    <source>
        <dbReference type="ARBA" id="ARBA00022723"/>
    </source>
</evidence>
<dbReference type="Gene3D" id="3.90.520.10">
    <property type="entry name" value="SMAD MH1 domain"/>
    <property type="match status" value="1"/>
</dbReference>
<dbReference type="SUPFAM" id="SSF49879">
    <property type="entry name" value="SMAD/FHA domain"/>
    <property type="match status" value="1"/>
</dbReference>
<dbReference type="GO" id="GO:0070411">
    <property type="term" value="F:I-SMAD binding"/>
    <property type="evidence" value="ECO:0007669"/>
    <property type="project" value="TreeGrafter"/>
</dbReference>
<comment type="subcellular location">
    <subcellularLocation>
        <location evidence="7">Cytoplasm</location>
    </subcellularLocation>
    <subcellularLocation>
        <location evidence="7">Nucleus</location>
    </subcellularLocation>
</comment>
<dbReference type="SMART" id="SM00524">
    <property type="entry name" value="DWB"/>
    <property type="match status" value="1"/>
</dbReference>
<evidence type="ECO:0000256" key="8">
    <source>
        <dbReference type="SAM" id="MobiDB-lite"/>
    </source>
</evidence>
<evidence type="ECO:0000256" key="6">
    <source>
        <dbReference type="ARBA" id="ARBA00023242"/>
    </source>
</evidence>
<evidence type="ECO:0000259" key="10">
    <source>
        <dbReference type="PROSITE" id="PS51076"/>
    </source>
</evidence>
<feature type="region of interest" description="Disordered" evidence="8">
    <location>
        <begin position="195"/>
        <end position="234"/>
    </location>
</feature>
<dbReference type="SUPFAM" id="SSF56366">
    <property type="entry name" value="SMAD MH1 domain"/>
    <property type="match status" value="1"/>
</dbReference>
<comment type="similarity">
    <text evidence="1 7">Belongs to the dwarfin/SMAD family.</text>
</comment>
<keyword evidence="6 7" id="KW-0539">Nucleus</keyword>
<comment type="caution">
    <text evidence="11">The sequence shown here is derived from an EMBL/GenBank/DDBJ whole genome shotgun (WGS) entry which is preliminary data.</text>
</comment>
<sequence>MKSIFDKNSSHAIKNLISLMRCNLDDSGHAVGLEKDTDNHNDKWSEKALKTLLKKLRKNKCLEELERAVTSEDPSTGCVVFVVPPNERTTYGGQMKNFPHFTYCKLWRFPDLLTHHQLRSVPHCLHPFNKSQRMEQICINPYHYEKIEAPRNPKVYVPKNCSDKSASENFSVTMDPDALCPEGIPNMALTFEETMEDHPTTSSRSLNGGMLPAQNGILTASSSPLSASSPTTSNAPGQYSFNVINYQRAPSSTSPSVFSPASSMSNGASPQGYLSDDMDTSPQQSPTNAGEGSNDNNTDTAATSPEIIPVEYNEPPFWCTLNYYELHQRVGDTFHASKPSFVIDGYTAPTEEDRFCLGQLSNISRTQAVVEARKCIGKGARLYYIGGEIYCESLSETAAVFIQSPSVAARHGWHAGTVCKIPPYCNFKVFSMSEFGELLNTAVKQGFETTYALTRMCTIRMSFVKGWGSEYRRQKITSTPCWLEIHLNGPLQWLDRILSQMGTPPNRCTSYS</sequence>
<evidence type="ECO:0000313" key="11">
    <source>
        <dbReference type="EMBL" id="KAI1713563.1"/>
    </source>
</evidence>
<feature type="domain" description="MH1" evidence="9">
    <location>
        <begin position="11"/>
        <end position="153"/>
    </location>
</feature>
<dbReference type="GO" id="GO:0060395">
    <property type="term" value="P:SMAD protein signal transduction"/>
    <property type="evidence" value="ECO:0007669"/>
    <property type="project" value="TreeGrafter"/>
</dbReference>
<organism evidence="11 12">
    <name type="scientific">Ditylenchus destructor</name>
    <dbReference type="NCBI Taxonomy" id="166010"/>
    <lineage>
        <taxon>Eukaryota</taxon>
        <taxon>Metazoa</taxon>
        <taxon>Ecdysozoa</taxon>
        <taxon>Nematoda</taxon>
        <taxon>Chromadorea</taxon>
        <taxon>Rhabditida</taxon>
        <taxon>Tylenchina</taxon>
        <taxon>Tylenchomorpha</taxon>
        <taxon>Sphaerularioidea</taxon>
        <taxon>Anguinidae</taxon>
        <taxon>Anguininae</taxon>
        <taxon>Ditylenchus</taxon>
    </lineage>
</organism>
<dbReference type="GO" id="GO:0005737">
    <property type="term" value="C:cytoplasm"/>
    <property type="evidence" value="ECO:0007669"/>
    <property type="project" value="UniProtKB-SubCell"/>
</dbReference>
<dbReference type="PANTHER" id="PTHR13703:SF25">
    <property type="entry name" value="MOTHERS AGAINST DECAPENTAPLEGIC HOMOLOG"/>
    <property type="match status" value="1"/>
</dbReference>
<dbReference type="EMBL" id="JAKKPZ010000015">
    <property type="protein sequence ID" value="KAI1713563.1"/>
    <property type="molecule type" value="Genomic_DNA"/>
</dbReference>
<protein>
    <recommendedName>
        <fullName evidence="7">Mothers against decapentaplegic homolog</fullName>
        <shortName evidence="7">MAD homolog</shortName>
        <shortName evidence="7">Mothers against DPP homolog</shortName>
    </recommendedName>
    <alternativeName>
        <fullName evidence="7">SMAD family member</fullName>
    </alternativeName>
</protein>
<dbReference type="GO" id="GO:0046872">
    <property type="term" value="F:metal ion binding"/>
    <property type="evidence" value="ECO:0007669"/>
    <property type="project" value="UniProtKB-KW"/>
</dbReference>
<dbReference type="InterPro" id="IPR017855">
    <property type="entry name" value="SMAD-like_dom_sf"/>
</dbReference>